<keyword evidence="2" id="KW-1133">Transmembrane helix</keyword>
<organism evidence="3 4">
    <name type="scientific">Svornostia abyssi</name>
    <dbReference type="NCBI Taxonomy" id="2898438"/>
    <lineage>
        <taxon>Bacteria</taxon>
        <taxon>Bacillati</taxon>
        <taxon>Actinomycetota</taxon>
        <taxon>Thermoleophilia</taxon>
        <taxon>Solirubrobacterales</taxon>
        <taxon>Baekduiaceae</taxon>
        <taxon>Svornostia</taxon>
    </lineage>
</organism>
<feature type="compositionally biased region" description="Basic and acidic residues" evidence="1">
    <location>
        <begin position="146"/>
        <end position="156"/>
    </location>
</feature>
<evidence type="ECO:0000256" key="2">
    <source>
        <dbReference type="SAM" id="Phobius"/>
    </source>
</evidence>
<dbReference type="EMBL" id="CP088295">
    <property type="protein sequence ID" value="UUY03222.1"/>
    <property type="molecule type" value="Genomic_DNA"/>
</dbReference>
<evidence type="ECO:0000313" key="3">
    <source>
        <dbReference type="EMBL" id="UUY03222.1"/>
    </source>
</evidence>
<proteinExistence type="predicted"/>
<keyword evidence="2" id="KW-0812">Transmembrane</keyword>
<dbReference type="Proteomes" id="UP001058860">
    <property type="component" value="Chromosome"/>
</dbReference>
<evidence type="ECO:0000256" key="1">
    <source>
        <dbReference type="SAM" id="MobiDB-lite"/>
    </source>
</evidence>
<reference evidence="4" key="1">
    <citation type="submission" date="2021-11" db="EMBL/GenBank/DDBJ databases">
        <title>Cultivation dependent microbiological survey of springs from the worlds oldest radium mine currently devoted to the extraction of radon-saturated water.</title>
        <authorList>
            <person name="Kapinusova G."/>
            <person name="Smrhova T."/>
            <person name="Strejcek M."/>
            <person name="Suman J."/>
            <person name="Jani K."/>
            <person name="Pajer P."/>
            <person name="Uhlik O."/>
        </authorList>
    </citation>
    <scope>NUCLEOTIDE SEQUENCE [LARGE SCALE GENOMIC DNA]</scope>
    <source>
        <strain evidence="4">J379</strain>
    </source>
</reference>
<dbReference type="InterPro" id="IPR007313">
    <property type="entry name" value="FxsA"/>
</dbReference>
<dbReference type="PANTHER" id="PTHR35335:SF1">
    <property type="entry name" value="UPF0716 PROTEIN FXSA"/>
    <property type="match status" value="1"/>
</dbReference>
<dbReference type="RefSeq" id="WP_353863734.1">
    <property type="nucleotide sequence ID" value="NZ_CP088295.1"/>
</dbReference>
<dbReference type="PANTHER" id="PTHR35335">
    <property type="entry name" value="UPF0716 PROTEIN FXSA"/>
    <property type="match status" value="1"/>
</dbReference>
<feature type="transmembrane region" description="Helical" evidence="2">
    <location>
        <begin position="76"/>
        <end position="101"/>
    </location>
</feature>
<keyword evidence="2" id="KW-0472">Membrane</keyword>
<name>A0ABY5PF63_9ACTN</name>
<evidence type="ECO:0000313" key="4">
    <source>
        <dbReference type="Proteomes" id="UP001058860"/>
    </source>
</evidence>
<sequence>MRFLLVLLFLVVPILELYVLIQVGGAIGVLPTIALLIADSLLGAFLLRQQGRGAWRRFNLAAVEGRVPARETIDGALIIFGGALLLTPGFLSDIAGLVLLIPPTRAVVRPVLVRWAGKRMTIAAMTVRGPRAAPGGGFDVDGTATEVDHSSPRLQP</sequence>
<dbReference type="NCBIfam" id="NF008528">
    <property type="entry name" value="PRK11463.1-2"/>
    <property type="match status" value="1"/>
</dbReference>
<feature type="region of interest" description="Disordered" evidence="1">
    <location>
        <begin position="134"/>
        <end position="156"/>
    </location>
</feature>
<gene>
    <name evidence="3" type="ORF">LRS13_21515</name>
</gene>
<dbReference type="Pfam" id="PF04186">
    <property type="entry name" value="FxsA"/>
    <property type="match status" value="1"/>
</dbReference>
<accession>A0ABY5PF63</accession>
<keyword evidence="4" id="KW-1185">Reference proteome</keyword>
<protein>
    <submittedName>
        <fullName evidence="3">FxsA family protein</fullName>
    </submittedName>
</protein>
<feature type="transmembrane region" description="Helical" evidence="2">
    <location>
        <begin position="27"/>
        <end position="47"/>
    </location>
</feature>